<reference evidence="13" key="2">
    <citation type="submission" date="2021-03" db="UniProtKB">
        <authorList>
            <consortium name="EnsemblPlants"/>
        </authorList>
    </citation>
    <scope>IDENTIFICATION</scope>
</reference>
<keyword evidence="11" id="KW-1133">Transmembrane helix</keyword>
<evidence type="ECO:0000256" key="4">
    <source>
        <dbReference type="ARBA" id="ARBA00022833"/>
    </source>
</evidence>
<evidence type="ECO:0000256" key="8">
    <source>
        <dbReference type="ARBA" id="ARBA00023242"/>
    </source>
</evidence>
<keyword evidence="7" id="KW-0804">Transcription</keyword>
<evidence type="ECO:0000256" key="7">
    <source>
        <dbReference type="ARBA" id="ARBA00023163"/>
    </source>
</evidence>
<keyword evidence="5" id="KW-0805">Transcription regulation</keyword>
<dbReference type="FunFam" id="4.10.1100.10:FF:000001">
    <property type="entry name" value="Squamosa promoter-binding-like protein 14"/>
    <property type="match status" value="1"/>
</dbReference>
<gene>
    <name evidence="13" type="primary">LOC110734212</name>
</gene>
<dbReference type="Proteomes" id="UP000596660">
    <property type="component" value="Unplaced"/>
</dbReference>
<proteinExistence type="predicted"/>
<dbReference type="RefSeq" id="XP_021769961.1">
    <property type="nucleotide sequence ID" value="XM_021914269.1"/>
</dbReference>
<evidence type="ECO:0000256" key="5">
    <source>
        <dbReference type="ARBA" id="ARBA00023015"/>
    </source>
</evidence>
<dbReference type="RefSeq" id="XP_021769962.1">
    <property type="nucleotide sequence ID" value="XM_021914270.1"/>
</dbReference>
<evidence type="ECO:0000256" key="2">
    <source>
        <dbReference type="ARBA" id="ARBA00022723"/>
    </source>
</evidence>
<evidence type="ECO:0000256" key="10">
    <source>
        <dbReference type="SAM" id="MobiDB-lite"/>
    </source>
</evidence>
<keyword evidence="2" id="KW-0479">Metal-binding</keyword>
<dbReference type="Gramene" id="AUR62011728-RA">
    <property type="protein sequence ID" value="AUR62011728-RA:cds"/>
    <property type="gene ID" value="AUR62011728"/>
</dbReference>
<keyword evidence="4" id="KW-0862">Zinc</keyword>
<sequence length="984" mass="110161">MMEQAHRLSELRKRGIEWDLNDWKWDGDLFIATPSNSQGQQFIPLVPVPGNSSNTSSSCSDDVDDGTGRRDLERKRRVFVVDQDSLEEAAPLTLKLGVPHRERDHWETSTAKKTKLPSTSSTRAVCQVEDCEADLTKAKDYHRRHKVCELHSKATKALVANVMQRFCQQCSRFHALQEFDEGKRSCRRRLAGHNKRRRKTQPETAVQGNSMDDQTNSVLLMSLLRILSNMHGNNRANQTTDQDLVAQLLKSLANPSGLHSGKGLSGLLHESQKLLNGGMATGNGHSEKMSAYLSNDQQNTPRVIDQHVQLPDSEIPRKGLYPANSRGSEIQAVSLEEPKSLFPIKDSPPAYSETTEGRMKLNNFDLNDAYVDSDDGMEDLERSPVNENFATGSVDFPSWARQDSHQSSPPQTSGNSDSASAQSPSSSSGEAQSRTDRIVFKLFGKEPNDFPIMLRGQILDWLAHSPTEIESYIRPGCIILTIYLRLAESSWEELCSDLSSRLTQLFDISDDTFWRMGWVYVRVQNQIAIVHNGEVVLDTSLSLKDNNCCRILSVMPIAVSMNEQVQFKVRGFNLSQSTTRLLCALEGKYLDQEVSQESEVGDFLEDDDETDHANLSCIIPKATGRGFIEVEDHGLSSSFFPFIVAEKDVCSEIRTLENVLELKKTDEEAYEINKTLESWCQAMDFINEMGWLLHRSHLKSRLADLDPNTVIFSFRRFKWLMDFSMDHDWCAVVKKLLDILFAGTVGLGEHSSLKVALSEMGILHRAVRRNSRPMVEFLLRYAPLNVSEEFISSNDGGQVRFLFRPDAQGPAGLTPLHVAAGRDGSEDILDALTDDPGKNGIDAWKNARDSTGATPEDYARLRGHYAYIHIVQRKIYRSSTSGHVVVDIPGEQSVAPRQDGALSFEVGRSASLAMNQSCKLCDQKKMSVYYGSRSRASLVYRPAMLSMVGIAAVCVCVALLFKSMPNVVCLFQPFRWEMLNYGSS</sequence>
<feature type="domain" description="SBP-type" evidence="12">
    <location>
        <begin position="123"/>
        <end position="200"/>
    </location>
</feature>
<dbReference type="Gene3D" id="4.10.1100.10">
    <property type="entry name" value="Transcription factor, SBP-box domain"/>
    <property type="match status" value="1"/>
</dbReference>
<keyword evidence="6" id="KW-0238">DNA-binding</keyword>
<dbReference type="GeneID" id="110734212"/>
<dbReference type="PANTHER" id="PTHR31251:SF86">
    <property type="entry name" value="SQUAMOSA PROMOTER-BINDING-LIKE PROTEIN 1"/>
    <property type="match status" value="1"/>
</dbReference>
<evidence type="ECO:0000256" key="9">
    <source>
        <dbReference type="PROSITE-ProRule" id="PRU00470"/>
    </source>
</evidence>
<dbReference type="Gene3D" id="1.25.40.20">
    <property type="entry name" value="Ankyrin repeat-containing domain"/>
    <property type="match status" value="1"/>
</dbReference>
<dbReference type="GO" id="GO:0003677">
    <property type="term" value="F:DNA binding"/>
    <property type="evidence" value="ECO:0007669"/>
    <property type="project" value="UniProtKB-KW"/>
</dbReference>
<keyword evidence="3 9" id="KW-0863">Zinc-finger</keyword>
<dbReference type="PANTHER" id="PTHR31251">
    <property type="entry name" value="SQUAMOSA PROMOTER-BINDING-LIKE PROTEIN 4"/>
    <property type="match status" value="1"/>
</dbReference>
<dbReference type="SMR" id="A0A803LEX2"/>
<dbReference type="PROSITE" id="PS51141">
    <property type="entry name" value="ZF_SBP"/>
    <property type="match status" value="1"/>
</dbReference>
<feature type="region of interest" description="Disordered" evidence="10">
    <location>
        <begin position="47"/>
        <end position="68"/>
    </location>
</feature>
<dbReference type="KEGG" id="cqi:110734212"/>
<keyword evidence="14" id="KW-1185">Reference proteome</keyword>
<feature type="region of interest" description="Disordered" evidence="10">
    <location>
        <begin position="190"/>
        <end position="212"/>
    </location>
</feature>
<evidence type="ECO:0000313" key="13">
    <source>
        <dbReference type="EnsemblPlants" id="AUR62011728-RA:cds"/>
    </source>
</evidence>
<dbReference type="Pfam" id="PF26102">
    <property type="entry name" value="Ig_SPL7"/>
    <property type="match status" value="1"/>
</dbReference>
<dbReference type="Pfam" id="PF03110">
    <property type="entry name" value="SBP"/>
    <property type="match status" value="1"/>
</dbReference>
<evidence type="ECO:0000256" key="3">
    <source>
        <dbReference type="ARBA" id="ARBA00022771"/>
    </source>
</evidence>
<protein>
    <recommendedName>
        <fullName evidence="12">SBP-type domain-containing protein</fullName>
    </recommendedName>
</protein>
<dbReference type="OrthoDB" id="514967at2759"/>
<evidence type="ECO:0000259" key="12">
    <source>
        <dbReference type="PROSITE" id="PS51141"/>
    </source>
</evidence>
<feature type="compositionally biased region" description="Low complexity" evidence="10">
    <location>
        <begin position="413"/>
        <end position="432"/>
    </location>
</feature>
<organism evidence="13 14">
    <name type="scientific">Chenopodium quinoa</name>
    <name type="common">Quinoa</name>
    <dbReference type="NCBI Taxonomy" id="63459"/>
    <lineage>
        <taxon>Eukaryota</taxon>
        <taxon>Viridiplantae</taxon>
        <taxon>Streptophyta</taxon>
        <taxon>Embryophyta</taxon>
        <taxon>Tracheophyta</taxon>
        <taxon>Spermatophyta</taxon>
        <taxon>Magnoliopsida</taxon>
        <taxon>eudicotyledons</taxon>
        <taxon>Gunneridae</taxon>
        <taxon>Pentapetalae</taxon>
        <taxon>Caryophyllales</taxon>
        <taxon>Chenopodiaceae</taxon>
        <taxon>Chenopodioideae</taxon>
        <taxon>Atripliceae</taxon>
        <taxon>Chenopodium</taxon>
    </lineage>
</organism>
<dbReference type="InterPro" id="IPR044817">
    <property type="entry name" value="SBP-like"/>
</dbReference>
<dbReference type="InterPro" id="IPR036770">
    <property type="entry name" value="Ankyrin_rpt-contain_sf"/>
</dbReference>
<comment type="subcellular location">
    <subcellularLocation>
        <location evidence="1">Nucleus</location>
    </subcellularLocation>
</comment>
<dbReference type="OMA" id="VASWDGM"/>
<keyword evidence="11" id="KW-0812">Transmembrane</keyword>
<name>A0A803LEX2_CHEQI</name>
<keyword evidence="8" id="KW-0539">Nucleus</keyword>
<evidence type="ECO:0000256" key="11">
    <source>
        <dbReference type="SAM" id="Phobius"/>
    </source>
</evidence>
<dbReference type="AlphaFoldDB" id="A0A803LEX2"/>
<dbReference type="SUPFAM" id="SSF48403">
    <property type="entry name" value="Ankyrin repeat"/>
    <property type="match status" value="1"/>
</dbReference>
<feature type="compositionally biased region" description="Polar residues" evidence="10">
    <location>
        <begin position="202"/>
        <end position="212"/>
    </location>
</feature>
<dbReference type="SUPFAM" id="SSF103612">
    <property type="entry name" value="SBT domain"/>
    <property type="match status" value="1"/>
</dbReference>
<dbReference type="GO" id="GO:0005634">
    <property type="term" value="C:nucleus"/>
    <property type="evidence" value="ECO:0007669"/>
    <property type="project" value="UniProtKB-SubCell"/>
</dbReference>
<reference evidence="13" key="1">
    <citation type="journal article" date="2017" name="Nature">
        <title>The genome of Chenopodium quinoa.</title>
        <authorList>
            <person name="Jarvis D.E."/>
            <person name="Ho Y.S."/>
            <person name="Lightfoot D.J."/>
            <person name="Schmoeckel S.M."/>
            <person name="Li B."/>
            <person name="Borm T.J.A."/>
            <person name="Ohyanagi H."/>
            <person name="Mineta K."/>
            <person name="Michell C.T."/>
            <person name="Saber N."/>
            <person name="Kharbatia N.M."/>
            <person name="Rupper R.R."/>
            <person name="Sharp A.R."/>
            <person name="Dally N."/>
            <person name="Boughton B.A."/>
            <person name="Woo Y.H."/>
            <person name="Gao G."/>
            <person name="Schijlen E.G.W.M."/>
            <person name="Guo X."/>
            <person name="Momin A.A."/>
            <person name="Negrao S."/>
            <person name="Al-Babili S."/>
            <person name="Gehring C."/>
            <person name="Roessner U."/>
            <person name="Jung C."/>
            <person name="Murphy K."/>
            <person name="Arold S.T."/>
            <person name="Gojobori T."/>
            <person name="van der Linden C.G."/>
            <person name="van Loo E.N."/>
            <person name="Jellen E.N."/>
            <person name="Maughan P.J."/>
            <person name="Tester M."/>
        </authorList>
    </citation>
    <scope>NUCLEOTIDE SEQUENCE [LARGE SCALE GENOMIC DNA]</scope>
    <source>
        <strain evidence="13">cv. PI 614886</strain>
    </source>
</reference>
<dbReference type="EnsemblPlants" id="AUR62011728-RA">
    <property type="protein sequence ID" value="AUR62011728-RA:cds"/>
    <property type="gene ID" value="AUR62011728"/>
</dbReference>
<evidence type="ECO:0000313" key="14">
    <source>
        <dbReference type="Proteomes" id="UP000596660"/>
    </source>
</evidence>
<dbReference type="InterPro" id="IPR004333">
    <property type="entry name" value="SBP_dom"/>
</dbReference>
<evidence type="ECO:0000256" key="6">
    <source>
        <dbReference type="ARBA" id="ARBA00023125"/>
    </source>
</evidence>
<accession>A0A803LEX2</accession>
<feature type="compositionally biased region" description="Basic residues" evidence="10">
    <location>
        <begin position="190"/>
        <end position="199"/>
    </location>
</feature>
<keyword evidence="11" id="KW-0472">Membrane</keyword>
<feature type="compositionally biased region" description="Low complexity" evidence="10">
    <location>
        <begin position="48"/>
        <end position="60"/>
    </location>
</feature>
<dbReference type="InterPro" id="IPR036893">
    <property type="entry name" value="SBP_sf"/>
</dbReference>
<feature type="transmembrane region" description="Helical" evidence="11">
    <location>
        <begin position="943"/>
        <end position="961"/>
    </location>
</feature>
<dbReference type="GO" id="GO:0008270">
    <property type="term" value="F:zinc ion binding"/>
    <property type="evidence" value="ECO:0007669"/>
    <property type="project" value="UniProtKB-KW"/>
</dbReference>
<evidence type="ECO:0000256" key="1">
    <source>
        <dbReference type="ARBA" id="ARBA00004123"/>
    </source>
</evidence>
<feature type="region of interest" description="Disordered" evidence="10">
    <location>
        <begin position="387"/>
        <end position="433"/>
    </location>
</feature>